<dbReference type="EMBL" id="JAOPKC010000020">
    <property type="protein sequence ID" value="MCU4719112.1"/>
    <property type="molecule type" value="Genomic_DNA"/>
</dbReference>
<feature type="binding site" evidence="3">
    <location>
        <position position="58"/>
    </location>
    <ligand>
        <name>substrate</name>
    </ligand>
</feature>
<dbReference type="InterPro" id="IPR029033">
    <property type="entry name" value="His_PPase_superfam"/>
</dbReference>
<dbReference type="InterPro" id="IPR013078">
    <property type="entry name" value="His_Pase_superF_clade-1"/>
</dbReference>
<gene>
    <name evidence="5" type="ORF">OB914_14250</name>
    <name evidence="4" type="ORF">OB916_13750</name>
</gene>
<keyword evidence="1" id="KW-0378">Hydrolase</keyword>
<name>A0AAE3LFR5_9EURY</name>
<dbReference type="PANTHER" id="PTHR46517">
    <property type="entry name" value="FRUCTOSE-2,6-BISPHOSPHATASE TIGAR"/>
    <property type="match status" value="1"/>
</dbReference>
<evidence type="ECO:0000313" key="7">
    <source>
        <dbReference type="Proteomes" id="UP001209746"/>
    </source>
</evidence>
<evidence type="ECO:0000313" key="5">
    <source>
        <dbReference type="EMBL" id="MCU4728116.1"/>
    </source>
</evidence>
<organism evidence="5 7">
    <name type="scientific">Halapricum hydrolyticum</name>
    <dbReference type="NCBI Taxonomy" id="2979991"/>
    <lineage>
        <taxon>Archaea</taxon>
        <taxon>Methanobacteriati</taxon>
        <taxon>Methanobacteriota</taxon>
        <taxon>Stenosarchaea group</taxon>
        <taxon>Halobacteria</taxon>
        <taxon>Halobacteriales</taxon>
        <taxon>Haloarculaceae</taxon>
        <taxon>Halapricum</taxon>
    </lineage>
</organism>
<accession>A0AAE3LFR5</accession>
<dbReference type="PIRSF" id="PIRSF000709">
    <property type="entry name" value="6PFK_2-Ptase"/>
    <property type="match status" value="1"/>
</dbReference>
<dbReference type="InterPro" id="IPR051695">
    <property type="entry name" value="Phosphoglycerate_Mutase"/>
</dbReference>
<feature type="active site" description="Proton donor/acceptor" evidence="2">
    <location>
        <position position="82"/>
    </location>
</feature>
<dbReference type="GO" id="GO:0004331">
    <property type="term" value="F:fructose-2,6-bisphosphate 2-phosphatase activity"/>
    <property type="evidence" value="ECO:0007669"/>
    <property type="project" value="TreeGrafter"/>
</dbReference>
<protein>
    <submittedName>
        <fullName evidence="5">Histidine phosphatase family protein</fullName>
    </submittedName>
</protein>
<dbReference type="GO" id="GO:0043456">
    <property type="term" value="P:regulation of pentose-phosphate shunt"/>
    <property type="evidence" value="ECO:0007669"/>
    <property type="project" value="TreeGrafter"/>
</dbReference>
<evidence type="ECO:0000313" key="6">
    <source>
        <dbReference type="Proteomes" id="UP001208186"/>
    </source>
</evidence>
<dbReference type="Gene3D" id="3.40.50.1240">
    <property type="entry name" value="Phosphoglycerate mutase-like"/>
    <property type="match status" value="1"/>
</dbReference>
<dbReference type="InterPro" id="IPR001345">
    <property type="entry name" value="PG/BPGM_mutase_AS"/>
</dbReference>
<evidence type="ECO:0000256" key="1">
    <source>
        <dbReference type="ARBA" id="ARBA00022801"/>
    </source>
</evidence>
<reference evidence="5" key="1">
    <citation type="submission" date="2023-02" db="EMBL/GenBank/DDBJ databases">
        <title>Enrichment on poylsaccharides allowed isolation of novel metabolic and taxonomic groups of Haloarchaea.</title>
        <authorList>
            <person name="Sorokin D.Y."/>
            <person name="Elcheninov A.G."/>
            <person name="Khizhniak T.V."/>
            <person name="Kolganova T.V."/>
            <person name="Kublanov I.V."/>
        </authorList>
    </citation>
    <scope>NUCLEOTIDE SEQUENCE</scope>
    <source>
        <strain evidence="4 6">HArc-curdl5-1</strain>
        <strain evidence="5">HArc-curdl7</strain>
    </source>
</reference>
<evidence type="ECO:0000313" key="4">
    <source>
        <dbReference type="EMBL" id="MCU4719112.1"/>
    </source>
</evidence>
<dbReference type="AlphaFoldDB" id="A0AAE3LFR5"/>
<dbReference type="PROSITE" id="PS00175">
    <property type="entry name" value="PG_MUTASE"/>
    <property type="match status" value="1"/>
</dbReference>
<dbReference type="SMART" id="SM00855">
    <property type="entry name" value="PGAM"/>
    <property type="match status" value="1"/>
</dbReference>
<feature type="binding site" evidence="3">
    <location>
        <begin position="8"/>
        <end position="15"/>
    </location>
    <ligand>
        <name>substrate</name>
    </ligand>
</feature>
<keyword evidence="6" id="KW-1185">Reference proteome</keyword>
<dbReference type="GO" id="GO:0045820">
    <property type="term" value="P:negative regulation of glycolytic process"/>
    <property type="evidence" value="ECO:0007669"/>
    <property type="project" value="TreeGrafter"/>
</dbReference>
<dbReference type="SUPFAM" id="SSF53254">
    <property type="entry name" value="Phosphoglycerate mutase-like"/>
    <property type="match status" value="1"/>
</dbReference>
<dbReference type="GO" id="GO:0005829">
    <property type="term" value="C:cytosol"/>
    <property type="evidence" value="ECO:0007669"/>
    <property type="project" value="TreeGrafter"/>
</dbReference>
<sequence length="197" mass="22091">MTQVFLTRHGETKYNHRGVEMGQLDIPLSDHGREQARDLATRFQHATIDAIFTSPLQRSRETAKILAEPHGMAVTSGERLKERSCGDMEGEKTERIEKMLVENDRNWSDWEPDGGETRAQAVARARPVLEDICNSNPDSRVVVVAHSGINKGLLASLICEDASFGHRVKQGLTCINELEYQADGTWRVHTMNDTAHL</sequence>
<dbReference type="EMBL" id="JAOPKD010000020">
    <property type="protein sequence ID" value="MCU4728116.1"/>
    <property type="molecule type" value="Genomic_DNA"/>
</dbReference>
<dbReference type="CDD" id="cd07067">
    <property type="entry name" value="HP_PGM_like"/>
    <property type="match status" value="1"/>
</dbReference>
<comment type="caution">
    <text evidence="5">The sequence shown here is derived from an EMBL/GenBank/DDBJ whole genome shotgun (WGS) entry which is preliminary data.</text>
</comment>
<dbReference type="Pfam" id="PF00300">
    <property type="entry name" value="His_Phos_1"/>
    <property type="match status" value="1"/>
</dbReference>
<dbReference type="PANTHER" id="PTHR46517:SF1">
    <property type="entry name" value="FRUCTOSE-2,6-BISPHOSPHATASE TIGAR"/>
    <property type="match status" value="1"/>
</dbReference>
<feature type="active site" description="Tele-phosphohistidine intermediate" evidence="2">
    <location>
        <position position="9"/>
    </location>
</feature>
<evidence type="ECO:0000256" key="3">
    <source>
        <dbReference type="PIRSR" id="PIRSR613078-2"/>
    </source>
</evidence>
<evidence type="ECO:0000256" key="2">
    <source>
        <dbReference type="PIRSR" id="PIRSR613078-1"/>
    </source>
</evidence>
<dbReference type="Proteomes" id="UP001208186">
    <property type="component" value="Unassembled WGS sequence"/>
</dbReference>
<dbReference type="Proteomes" id="UP001209746">
    <property type="component" value="Unassembled WGS sequence"/>
</dbReference>
<dbReference type="RefSeq" id="WP_315909862.1">
    <property type="nucleotide sequence ID" value="NZ_JAOPKC010000020.1"/>
</dbReference>
<proteinExistence type="predicted"/>